<feature type="domain" description="CUB" evidence="3">
    <location>
        <begin position="1"/>
        <end position="96"/>
    </location>
</feature>
<keyword evidence="5" id="KW-1185">Reference proteome</keyword>
<feature type="transmembrane region" description="Helical" evidence="2">
    <location>
        <begin position="2267"/>
        <end position="2293"/>
    </location>
</feature>
<feature type="transmembrane region" description="Helical" evidence="2">
    <location>
        <begin position="2433"/>
        <end position="2452"/>
    </location>
</feature>
<dbReference type="InterPro" id="IPR000859">
    <property type="entry name" value="CUB_dom"/>
</dbReference>
<dbReference type="PROSITE" id="PS01180">
    <property type="entry name" value="CUB"/>
    <property type="match status" value="1"/>
</dbReference>
<evidence type="ECO:0000313" key="5">
    <source>
        <dbReference type="Proteomes" id="UP001632037"/>
    </source>
</evidence>
<evidence type="ECO:0000256" key="2">
    <source>
        <dbReference type="SAM" id="Phobius"/>
    </source>
</evidence>
<evidence type="ECO:0000256" key="1">
    <source>
        <dbReference type="ARBA" id="ARBA00023157"/>
    </source>
</evidence>
<dbReference type="PANTHER" id="PTHR11319">
    <property type="entry name" value="G PROTEIN-COUPLED RECEPTOR-RELATED"/>
    <property type="match status" value="1"/>
</dbReference>
<dbReference type="PANTHER" id="PTHR11319:SF35">
    <property type="entry name" value="OUTER MEMBRANE PROTEIN PMPC-RELATED"/>
    <property type="match status" value="1"/>
</dbReference>
<dbReference type="SMART" id="SM00042">
    <property type="entry name" value="CUB"/>
    <property type="match status" value="1"/>
</dbReference>
<keyword evidence="2" id="KW-0812">Transmembrane</keyword>
<feature type="transmembrane region" description="Helical" evidence="2">
    <location>
        <begin position="2051"/>
        <end position="2072"/>
    </location>
</feature>
<dbReference type="CDD" id="cd00041">
    <property type="entry name" value="CUB"/>
    <property type="match status" value="1"/>
</dbReference>
<dbReference type="InterPro" id="IPR011050">
    <property type="entry name" value="Pectin_lyase_fold/virulence"/>
</dbReference>
<comment type="caution">
    <text evidence="4">The sequence shown here is derived from an EMBL/GenBank/DDBJ whole genome shotgun (WGS) entry which is preliminary data.</text>
</comment>
<feature type="transmembrane region" description="Helical" evidence="2">
    <location>
        <begin position="2120"/>
        <end position="2138"/>
    </location>
</feature>
<dbReference type="InterPro" id="IPR000742">
    <property type="entry name" value="EGF"/>
</dbReference>
<dbReference type="InterPro" id="IPR010308">
    <property type="entry name" value="TRP_C"/>
</dbReference>
<sequence>MGHINQVNYANKVKKQWKITPVASYSRITLTFSTFELECDHDYVEIIDASTNVLLWKGGCVRTGHFVYQVKSSVIVSFTSDGSITARGFEMKFEVDGTTEDTVIPPPGNGVICSGHGRSQIDGSCKCSVGFTGEGCNNRVVCCSDPSQCHHAVCDMDPNKIIVVSGEFGDDVQGTGAMMNAGDKGTASKAVKTLSRAVALSQEGGLVLVYPGAYSGLNNRNLEVASANLTFSTLKGPFWTSVDCEKSSRFLLTTTSSMIVEGFTLQNCLESDGGVFKIVGGDFSGINLNIVNATASQNGGVLYASSSKITLNQVAVLTSVAGTEAGAIYFEDSQAVMVKSNVTKSTAIRGGAMTLRGTSSLSMTDSKLFGNVASESGGGVYVKGTISLKGVILDDNNAPSGGGLAMESGVLIMENCVISNNKADRTGGGLTLSEGSTLTAIATSIQSNRAQTTGGGVYVTGTVSIVFDKQETSPSTITRNTALNGAGIYVYASHARFQGLLVKKGHANESAGGVAMVDSTVEWLSITIQDNEALEGGGLVLKNSQLKCKGVVLLTENKAGNGGAIWMSASTMTGVEGTYCLSNSVTANGGALFIVGVSTVENVKQEQNEAIRGACMYVENAALSLVNTESLGCTATVAGGGLWVNDSEMNVRGVSLEDSKAPEGGGLFAIASSVSGDMTIENCTAAIRGGGMYLTGKSTVVGLNVDECNAQQGGAAYVLGSALTIKSSKLSNSHASKEGGGLYAIYSTVILTETIIADDTSEIVGGGAYVESSTVTHDGVTVERCSSTVGGGVYLKTSGIAAKASSSSSHITGNNASSIGGNVFLSGLCSVKQVNISSGKADSGGGIAIDSNSATIEGCSIANNSATFGGGVALQTGSVCVMKNSIVSQNVAENGGGIEILDATFWHDAVSVVANTAALGGGVFVKGKSSLLRQIDTFSQVLFQRNTATTTGNGGGIYIEEQSQVMANGLALIDGGADEGAGIFVNSSTFELNDALFENGNASKGGGIFVFHLSDVKLTNCSFVKNNASQMGGGIGCDGGQHGTVSLFMANCTLRGNYAGNGGGIMLSHTKIIGLNTFVTENSAKSGGGIAVLSEASVKLNNWDFTNNTVLKKELNARGSSLYIMLGVVTITDSTLVSNEKATLALNGGLIYVENSGTRLNIINSVLRFGQAYSGGLIYSLYAHVRLTNSTLHRGFAYDFGAGILAVNTVLDISDSFIYDNFAFYDGGGIYMKEGGTLTVRNSFFDLNSVQDRGGAIFLSPGAAITCTVSGSNFTRNTNIGLGSTIFVGRKNTVQLSDCIISGNGGPSTEGGALNAIDATVGIKTSLFELNTAIKGAAIQISRSSNVAIEHSTIRNNTAIIQGGALHASIRAAVIFTNSTVEGNEAVEGGAVYALGSAVITLTNTSFQYNTASSFGGAVAMKDSAVITIDASVFKKNNAHTGGGISIQNNASLSVAKSRFQDNNASDFGAGIYIDKDTESDTPSVYCETLQFGGNAAVAGKDIYWVYYPWFMFDCIGCTTLARDDKPYISTSATDISAGWWPASVTSGVSLGVEVPTNSSSRSTSTTSVSAIDTAASMNFSLIKPKSSVLWPTVVVRDFYGTIATYDNVTRCRAVPMSGLEGRFSFWPPTWVTVDSGYIVFEGVKVFSKSRDEPYPLYINCTLSPVLQKSITTNVLVNKCNPGYENVNGQCLPCSKGTYSLDGERCYLCPAGATCEQKDQRGTTIGVISPRRQQGYFVSKSRSTYASSSCDDPTLWPDDDPCKAVKEDDLTSRIHECANASLEIFYKHWSRSRIYVCLSGNEYYACDTNAACVEASAPSSASAVSISTAATQSSSQCAAGYSGIVCATCGDGYYKSSSGSCTQCTDPKDPAVERTTRMLALVPIIVAIAALLFLFYLFSSAGEQHIINHAQAASRFQIYTGDSQIRLLLQAAKADVQRRVHSMMKEVSRPSKSTSGVSADGNTTFEEKETKQYLFDIEPREVKIPAWRPEKFKIMLGFFQVVGSFKEVYEIPWPDTMSHLMDICSLADFNFVSTTAAECLFKRDYFANYRLTLFVLCGMLFLVFLVTMWGILRYRVKLSTLPRHCVNCGLPVFTLEHCPPSALARRRATLVAELKRNRKLIAYSAGKWNLLALLKTLWTMRRHTLENAESSRIVRLMIRILNWVDHVTQLPASISTHKPQCPTSQRIKNDVLNMVVHSNLRLWRARVWMRLYYKAYQNRCIKLFFWILLLFYPMLCQRVIGMFYCDEVGDHYYMSLDRSNLCYEGTWLYYLPVGITLVIFWVIGVPLLFWVIIFMKRSRGVSDTILLIADPPQKALKERLLLKMRLDVADHGKLIDEKQLKTDEPKLLAHFLCDRNLNEPSTVAQVGFIYHSYGTHFWWFEVWDLGRKLLLNCIITLLAKAGANRIICGLVVLLAYLSVMLFCKPYREPSDSALAGVVQIQLFITLFCGLILKMGLLYLDERVVLLVTNAAIATTVMTLLYAVFSIFNEKRTGLKKEQRQSREDRRRAVAARVRKLWRMAYGYALTEIYLSNPDAGPMPLLVMRELALREKRQQELDDLNAQLELTSAINPLPPADENQSAMLSASQINVIEEKAGEN</sequence>
<keyword evidence="2" id="KW-1133">Transmembrane helix</keyword>
<dbReference type="Gene3D" id="2.160.20.20">
    <property type="match status" value="1"/>
</dbReference>
<keyword evidence="1" id="KW-1015">Disulfide bond</keyword>
<dbReference type="SMART" id="SM00710">
    <property type="entry name" value="PbH1"/>
    <property type="match status" value="21"/>
</dbReference>
<gene>
    <name evidence="4" type="ORF">V7S43_001683</name>
</gene>
<dbReference type="InterPro" id="IPR035914">
    <property type="entry name" value="Sperma_CUB_dom_sf"/>
</dbReference>
<dbReference type="Proteomes" id="UP001632037">
    <property type="component" value="Unassembled WGS sequence"/>
</dbReference>
<dbReference type="Pfam" id="PF00431">
    <property type="entry name" value="CUB"/>
    <property type="match status" value="1"/>
</dbReference>
<dbReference type="InterPro" id="IPR012332">
    <property type="entry name" value="Autotransporter_pectin_lyase_C"/>
</dbReference>
<feature type="transmembrane region" description="Helical" evidence="2">
    <location>
        <begin position="2223"/>
        <end position="2244"/>
    </location>
</feature>
<organism evidence="4 5">
    <name type="scientific">Phytophthora oleae</name>
    <dbReference type="NCBI Taxonomy" id="2107226"/>
    <lineage>
        <taxon>Eukaryota</taxon>
        <taxon>Sar</taxon>
        <taxon>Stramenopiles</taxon>
        <taxon>Oomycota</taxon>
        <taxon>Peronosporomycetes</taxon>
        <taxon>Peronosporales</taxon>
        <taxon>Peronosporaceae</taxon>
        <taxon>Phytophthora</taxon>
    </lineage>
</organism>
<dbReference type="PROSITE" id="PS00022">
    <property type="entry name" value="EGF_1"/>
    <property type="match status" value="1"/>
</dbReference>
<keyword evidence="2" id="KW-0472">Membrane</keyword>
<feature type="transmembrane region" description="Helical" evidence="2">
    <location>
        <begin position="2464"/>
        <end position="2487"/>
    </location>
</feature>
<dbReference type="SUPFAM" id="SSF51126">
    <property type="entry name" value="Pectin lyase-like"/>
    <property type="match status" value="6"/>
</dbReference>
<name>A0ABD3G4D7_9STRA</name>
<dbReference type="Gene3D" id="2.60.120.290">
    <property type="entry name" value="Spermadhesin, CUB domain"/>
    <property type="match status" value="1"/>
</dbReference>
<protein>
    <recommendedName>
        <fullName evidence="3">CUB domain-containing protein</fullName>
    </recommendedName>
</protein>
<dbReference type="PROSITE" id="PS01186">
    <property type="entry name" value="EGF_2"/>
    <property type="match status" value="1"/>
</dbReference>
<proteinExistence type="predicted"/>
<dbReference type="InterPro" id="IPR006626">
    <property type="entry name" value="PbH1"/>
</dbReference>
<accession>A0ABD3G4D7</accession>
<dbReference type="Pfam" id="PF06011">
    <property type="entry name" value="TRP"/>
    <property type="match status" value="1"/>
</dbReference>
<feature type="transmembrane region" description="Helical" evidence="2">
    <location>
        <begin position="2406"/>
        <end position="2427"/>
    </location>
</feature>
<dbReference type="EMBL" id="JBIMZQ010000002">
    <property type="protein sequence ID" value="KAL3673998.1"/>
    <property type="molecule type" value="Genomic_DNA"/>
</dbReference>
<evidence type="ECO:0000259" key="3">
    <source>
        <dbReference type="PROSITE" id="PS01180"/>
    </source>
</evidence>
<evidence type="ECO:0000313" key="4">
    <source>
        <dbReference type="EMBL" id="KAL3673998.1"/>
    </source>
</evidence>
<feature type="transmembrane region" description="Helical" evidence="2">
    <location>
        <begin position="1878"/>
        <end position="1898"/>
    </location>
</feature>
<dbReference type="SUPFAM" id="SSF49854">
    <property type="entry name" value="Spermadhesin, CUB domain"/>
    <property type="match status" value="1"/>
</dbReference>
<reference evidence="4 5" key="1">
    <citation type="submission" date="2024-09" db="EMBL/GenBank/DDBJ databases">
        <title>Genome sequencing and assembly of Phytophthora oleae, isolate VK10A, causative agent of rot of olive drupes.</title>
        <authorList>
            <person name="Conti Taguali S."/>
            <person name="Riolo M."/>
            <person name="La Spada F."/>
            <person name="Cacciola S.O."/>
            <person name="Dionisio G."/>
        </authorList>
    </citation>
    <scope>NUCLEOTIDE SEQUENCE [LARGE SCALE GENOMIC DNA]</scope>
    <source>
        <strain evidence="4 5">VK10A</strain>
    </source>
</reference>